<dbReference type="EC" id="2.3.1.-" evidence="4"/>
<reference evidence="4 5" key="1">
    <citation type="submission" date="2023-11" db="EMBL/GenBank/DDBJ databases">
        <title>Draft genome of Azohydromonas lata strain H1 (DSM1123), a polyhydroxyalkanoate producer.</title>
        <authorList>
            <person name="Traversa D."/>
            <person name="D'Addabbo P."/>
            <person name="Pazzani C."/>
            <person name="Manzari C."/>
            <person name="Chiara M."/>
            <person name="Scrascia M."/>
        </authorList>
    </citation>
    <scope>NUCLEOTIDE SEQUENCE [LARGE SCALE GENOMIC DNA]</scope>
    <source>
        <strain evidence="4 5">H1</strain>
    </source>
</reference>
<dbReference type="InterPro" id="IPR000182">
    <property type="entry name" value="GNAT_dom"/>
</dbReference>
<dbReference type="PANTHER" id="PTHR43877">
    <property type="entry name" value="AMINOALKYLPHOSPHONATE N-ACETYLTRANSFERASE-RELATED-RELATED"/>
    <property type="match status" value="1"/>
</dbReference>
<dbReference type="EMBL" id="JAXOJX010000116">
    <property type="protein sequence ID" value="MDZ5461453.1"/>
    <property type="molecule type" value="Genomic_DNA"/>
</dbReference>
<keyword evidence="2 4" id="KW-0012">Acyltransferase</keyword>
<evidence type="ECO:0000259" key="3">
    <source>
        <dbReference type="PROSITE" id="PS51186"/>
    </source>
</evidence>
<sequence>MFIIPTIRLALPDEAARIALMSREYIEFDLGWSWRRGRVLQAMADPTINVAVAHAGDGGLLGFGIMEYAEQHAHLALLAVAPAYQRQGAGARLMGWLEAPARLAGLEKIRLEVRADNPGALAFYRRLGFAATGRSAGYYGGVMDAVRMEKSLRLR</sequence>
<evidence type="ECO:0000313" key="5">
    <source>
        <dbReference type="Proteomes" id="UP001293718"/>
    </source>
</evidence>
<accession>A0ABU5IRD1</accession>
<evidence type="ECO:0000256" key="2">
    <source>
        <dbReference type="ARBA" id="ARBA00023315"/>
    </source>
</evidence>
<dbReference type="Gene3D" id="3.40.630.30">
    <property type="match status" value="1"/>
</dbReference>
<dbReference type="PROSITE" id="PS51186">
    <property type="entry name" value="GNAT"/>
    <property type="match status" value="1"/>
</dbReference>
<keyword evidence="5" id="KW-1185">Reference proteome</keyword>
<name>A0ABU5IRD1_9BURK</name>
<evidence type="ECO:0000313" key="4">
    <source>
        <dbReference type="EMBL" id="MDZ5461453.1"/>
    </source>
</evidence>
<dbReference type="RefSeq" id="WP_322468608.1">
    <property type="nucleotide sequence ID" value="NZ_JAXOJX010000116.1"/>
</dbReference>
<comment type="caution">
    <text evidence="4">The sequence shown here is derived from an EMBL/GenBank/DDBJ whole genome shotgun (WGS) entry which is preliminary data.</text>
</comment>
<dbReference type="InterPro" id="IPR050832">
    <property type="entry name" value="Bact_Acetyltransf"/>
</dbReference>
<proteinExistence type="predicted"/>
<dbReference type="InterPro" id="IPR016181">
    <property type="entry name" value="Acyl_CoA_acyltransferase"/>
</dbReference>
<dbReference type="CDD" id="cd04301">
    <property type="entry name" value="NAT_SF"/>
    <property type="match status" value="1"/>
</dbReference>
<gene>
    <name evidence="4" type="ORF">SM757_33240</name>
</gene>
<dbReference type="GO" id="GO:0016746">
    <property type="term" value="F:acyltransferase activity"/>
    <property type="evidence" value="ECO:0007669"/>
    <property type="project" value="UniProtKB-KW"/>
</dbReference>
<dbReference type="Pfam" id="PF00583">
    <property type="entry name" value="Acetyltransf_1"/>
    <property type="match status" value="1"/>
</dbReference>
<evidence type="ECO:0000256" key="1">
    <source>
        <dbReference type="ARBA" id="ARBA00022679"/>
    </source>
</evidence>
<organism evidence="4 5">
    <name type="scientific">Azohydromonas lata</name>
    <dbReference type="NCBI Taxonomy" id="45677"/>
    <lineage>
        <taxon>Bacteria</taxon>
        <taxon>Pseudomonadati</taxon>
        <taxon>Pseudomonadota</taxon>
        <taxon>Betaproteobacteria</taxon>
        <taxon>Burkholderiales</taxon>
        <taxon>Sphaerotilaceae</taxon>
        <taxon>Azohydromonas</taxon>
    </lineage>
</organism>
<feature type="domain" description="N-acetyltransferase" evidence="3">
    <location>
        <begin position="5"/>
        <end position="153"/>
    </location>
</feature>
<dbReference type="SUPFAM" id="SSF55729">
    <property type="entry name" value="Acyl-CoA N-acyltransferases (Nat)"/>
    <property type="match status" value="1"/>
</dbReference>
<protein>
    <submittedName>
        <fullName evidence="4">N-acetyltransferase</fullName>
        <ecNumber evidence="4">2.3.1.-</ecNumber>
    </submittedName>
</protein>
<keyword evidence="1 4" id="KW-0808">Transferase</keyword>
<dbReference type="Proteomes" id="UP001293718">
    <property type="component" value="Unassembled WGS sequence"/>
</dbReference>